<comment type="similarity">
    <text evidence="2 6">Belongs to the fungal hydrophobin family.</text>
</comment>
<dbReference type="OrthoDB" id="4225815at2759"/>
<dbReference type="CDD" id="cd23507">
    <property type="entry name" value="hydrophobin_I"/>
    <property type="match status" value="1"/>
</dbReference>
<dbReference type="Pfam" id="PF01185">
    <property type="entry name" value="Hydrophobin"/>
    <property type="match status" value="1"/>
</dbReference>
<dbReference type="GO" id="GO:0009277">
    <property type="term" value="C:fungal-type cell wall"/>
    <property type="evidence" value="ECO:0007669"/>
    <property type="project" value="InterPro"/>
</dbReference>
<evidence type="ECO:0000256" key="5">
    <source>
        <dbReference type="ARBA" id="ARBA00023157"/>
    </source>
</evidence>
<accession>A0A4Y7TRJ9</accession>
<comment type="caution">
    <text evidence="7">The sequence shown here is derived from an EMBL/GenBank/DDBJ whole genome shotgun (WGS) entry which is preliminary data.</text>
</comment>
<evidence type="ECO:0000313" key="8">
    <source>
        <dbReference type="Proteomes" id="UP000298030"/>
    </source>
</evidence>
<dbReference type="AlphaFoldDB" id="A0A4Y7TRJ9"/>
<dbReference type="SMART" id="SM00075">
    <property type="entry name" value="HYDRO"/>
    <property type="match status" value="1"/>
</dbReference>
<keyword evidence="8" id="KW-1185">Reference proteome</keyword>
<protein>
    <recommendedName>
        <fullName evidence="6">Hydrophobin</fullName>
    </recommendedName>
</protein>
<evidence type="ECO:0000256" key="1">
    <source>
        <dbReference type="ARBA" id="ARBA00004191"/>
    </source>
</evidence>
<proteinExistence type="inferred from homology"/>
<evidence type="ECO:0000256" key="6">
    <source>
        <dbReference type="RuleBase" id="RU365009"/>
    </source>
</evidence>
<evidence type="ECO:0000313" key="7">
    <source>
        <dbReference type="EMBL" id="TEB36611.1"/>
    </source>
</evidence>
<evidence type="ECO:0000256" key="2">
    <source>
        <dbReference type="ARBA" id="ARBA00010446"/>
    </source>
</evidence>
<dbReference type="EMBL" id="QPFP01000005">
    <property type="protein sequence ID" value="TEB36611.1"/>
    <property type="molecule type" value="Genomic_DNA"/>
</dbReference>
<comment type="subcellular location">
    <subcellularLocation>
        <location evidence="1 6">Secreted</location>
        <location evidence="1 6">Cell wall</location>
    </subcellularLocation>
</comment>
<evidence type="ECO:0000256" key="3">
    <source>
        <dbReference type="ARBA" id="ARBA00022512"/>
    </source>
</evidence>
<evidence type="ECO:0000256" key="4">
    <source>
        <dbReference type="ARBA" id="ARBA00022525"/>
    </source>
</evidence>
<dbReference type="GO" id="GO:0005199">
    <property type="term" value="F:structural constituent of cell wall"/>
    <property type="evidence" value="ECO:0007669"/>
    <property type="project" value="InterPro"/>
</dbReference>
<keyword evidence="5 6" id="KW-1015">Disulfide bond</keyword>
<sequence length="115" mass="11786">MFARALALITAASFFVFASASPSPGGSSTQQCDAGEVYCCNSTHEMKTADEKILAGLQLAGIDVSDLTGMIGAQCSPLHVLAAGGNHCTSQQVCCQKNFNNGIIVASCSPIDLSV</sequence>
<name>A0A4Y7TRJ9_COPMI</name>
<reference evidence="7 8" key="1">
    <citation type="journal article" date="2019" name="Nat. Ecol. Evol.">
        <title>Megaphylogeny resolves global patterns of mushroom evolution.</title>
        <authorList>
            <person name="Varga T."/>
            <person name="Krizsan K."/>
            <person name="Foldi C."/>
            <person name="Dima B."/>
            <person name="Sanchez-Garcia M."/>
            <person name="Sanchez-Ramirez S."/>
            <person name="Szollosi G.J."/>
            <person name="Szarkandi J.G."/>
            <person name="Papp V."/>
            <person name="Albert L."/>
            <person name="Andreopoulos W."/>
            <person name="Angelini C."/>
            <person name="Antonin V."/>
            <person name="Barry K.W."/>
            <person name="Bougher N.L."/>
            <person name="Buchanan P."/>
            <person name="Buyck B."/>
            <person name="Bense V."/>
            <person name="Catcheside P."/>
            <person name="Chovatia M."/>
            <person name="Cooper J."/>
            <person name="Damon W."/>
            <person name="Desjardin D."/>
            <person name="Finy P."/>
            <person name="Geml J."/>
            <person name="Haridas S."/>
            <person name="Hughes K."/>
            <person name="Justo A."/>
            <person name="Karasinski D."/>
            <person name="Kautmanova I."/>
            <person name="Kiss B."/>
            <person name="Kocsube S."/>
            <person name="Kotiranta H."/>
            <person name="LaButti K.M."/>
            <person name="Lechner B.E."/>
            <person name="Liimatainen K."/>
            <person name="Lipzen A."/>
            <person name="Lukacs Z."/>
            <person name="Mihaltcheva S."/>
            <person name="Morgado L.N."/>
            <person name="Niskanen T."/>
            <person name="Noordeloos M.E."/>
            <person name="Ohm R.A."/>
            <person name="Ortiz-Santana B."/>
            <person name="Ovrebo C."/>
            <person name="Racz N."/>
            <person name="Riley R."/>
            <person name="Savchenko A."/>
            <person name="Shiryaev A."/>
            <person name="Soop K."/>
            <person name="Spirin V."/>
            <person name="Szebenyi C."/>
            <person name="Tomsovsky M."/>
            <person name="Tulloss R.E."/>
            <person name="Uehling J."/>
            <person name="Grigoriev I.V."/>
            <person name="Vagvolgyi C."/>
            <person name="Papp T."/>
            <person name="Martin F.M."/>
            <person name="Miettinen O."/>
            <person name="Hibbett D.S."/>
            <person name="Nagy L.G."/>
        </authorList>
    </citation>
    <scope>NUCLEOTIDE SEQUENCE [LARGE SCALE GENOMIC DNA]</scope>
    <source>
        <strain evidence="7 8">FP101781</strain>
    </source>
</reference>
<feature type="chain" id="PRO_5021509253" description="Hydrophobin" evidence="6">
    <location>
        <begin position="21"/>
        <end position="115"/>
    </location>
</feature>
<feature type="signal peptide" evidence="6">
    <location>
        <begin position="1"/>
        <end position="20"/>
    </location>
</feature>
<organism evidence="7 8">
    <name type="scientific">Coprinellus micaceus</name>
    <name type="common">Glistening ink-cap mushroom</name>
    <name type="synonym">Coprinus micaceus</name>
    <dbReference type="NCBI Taxonomy" id="71717"/>
    <lineage>
        <taxon>Eukaryota</taxon>
        <taxon>Fungi</taxon>
        <taxon>Dikarya</taxon>
        <taxon>Basidiomycota</taxon>
        <taxon>Agaricomycotina</taxon>
        <taxon>Agaricomycetes</taxon>
        <taxon>Agaricomycetidae</taxon>
        <taxon>Agaricales</taxon>
        <taxon>Agaricineae</taxon>
        <taxon>Psathyrellaceae</taxon>
        <taxon>Coprinellus</taxon>
    </lineage>
</organism>
<dbReference type="InterPro" id="IPR001338">
    <property type="entry name" value="Class_I_Hydrophobin"/>
</dbReference>
<keyword evidence="4 6" id="KW-0964">Secreted</keyword>
<keyword evidence="3 6" id="KW-0134">Cell wall</keyword>
<gene>
    <name evidence="7" type="ORF">FA13DRAFT_1786996</name>
</gene>
<dbReference type="Proteomes" id="UP000298030">
    <property type="component" value="Unassembled WGS sequence"/>
</dbReference>
<keyword evidence="6" id="KW-0732">Signal</keyword>